<proteinExistence type="predicted"/>
<evidence type="ECO:0000313" key="2">
    <source>
        <dbReference type="Proteomes" id="UP000078003"/>
    </source>
</evidence>
<dbReference type="AlphaFoldDB" id="A0A1A9REN9"/>
<sequence length="69" mass="7987">MSDSKKKILEKISKINRNIADWHETNARILYNGNHEQVAQNFLELANLNQKLALEFAKLSELYPTEEGD</sequence>
<protein>
    <submittedName>
        <fullName evidence="1">Uncharacterized protein</fullName>
    </submittedName>
</protein>
<evidence type="ECO:0000313" key="1">
    <source>
        <dbReference type="EMBL" id="OAM17010.1"/>
    </source>
</evidence>
<organism evidence="1 2">
    <name type="scientific">Eikenella corrodens</name>
    <dbReference type="NCBI Taxonomy" id="539"/>
    <lineage>
        <taxon>Bacteria</taxon>
        <taxon>Pseudomonadati</taxon>
        <taxon>Pseudomonadota</taxon>
        <taxon>Betaproteobacteria</taxon>
        <taxon>Neisseriales</taxon>
        <taxon>Neisseriaceae</taxon>
        <taxon>Eikenella</taxon>
    </lineage>
</organism>
<dbReference type="RefSeq" id="WP_064103132.1">
    <property type="nucleotide sequence ID" value="NZ_LXSE01000006.1"/>
</dbReference>
<name>A0A1A9REN9_EIKCO</name>
<accession>A0A1A9REN9</accession>
<dbReference type="Proteomes" id="UP000078003">
    <property type="component" value="Unassembled WGS sequence"/>
</dbReference>
<dbReference type="EMBL" id="LXSF01000003">
    <property type="protein sequence ID" value="OAM17010.1"/>
    <property type="molecule type" value="Genomic_DNA"/>
</dbReference>
<reference evidence="2" key="1">
    <citation type="submission" date="2016-05" db="EMBL/GenBank/DDBJ databases">
        <title>Draft genome of Corynebacterium afermentans subsp. afermentans LCDC 88199T.</title>
        <authorList>
            <person name="Bernier A.-M."/>
            <person name="Bernard K."/>
        </authorList>
    </citation>
    <scope>NUCLEOTIDE SEQUENCE [LARGE SCALE GENOMIC DNA]</scope>
    <source>
        <strain evidence="2">NML01-0328</strain>
    </source>
</reference>
<gene>
    <name evidence="1" type="ORF">A7P85_04390</name>
</gene>
<comment type="caution">
    <text evidence="1">The sequence shown here is derived from an EMBL/GenBank/DDBJ whole genome shotgun (WGS) entry which is preliminary data.</text>
</comment>